<keyword evidence="3 9" id="KW-0645">Protease</keyword>
<comment type="function">
    <text evidence="9">This protein specifically catalyzes the removal of signal peptides from prolipoproteins.</text>
</comment>
<keyword evidence="2 9" id="KW-1003">Cell membrane</keyword>
<comment type="subcellular location">
    <subcellularLocation>
        <location evidence="9">Cell membrane</location>
        <topology evidence="9">Multi-pass membrane protein</topology>
    </subcellularLocation>
</comment>
<evidence type="ECO:0000256" key="7">
    <source>
        <dbReference type="ARBA" id="ARBA00022989"/>
    </source>
</evidence>
<evidence type="ECO:0000256" key="4">
    <source>
        <dbReference type="ARBA" id="ARBA00022692"/>
    </source>
</evidence>
<feature type="transmembrane region" description="Helical" evidence="9">
    <location>
        <begin position="62"/>
        <end position="84"/>
    </location>
</feature>
<evidence type="ECO:0000256" key="10">
    <source>
        <dbReference type="RuleBase" id="RU004181"/>
    </source>
</evidence>
<feature type="active site" evidence="9">
    <location>
        <position position="187"/>
    </location>
</feature>
<feature type="transmembrane region" description="Helical" evidence="9">
    <location>
        <begin position="96"/>
        <end position="119"/>
    </location>
</feature>
<accession>A0ABM8IAJ0</accession>
<comment type="similarity">
    <text evidence="1 9 10">Belongs to the peptidase A8 family.</text>
</comment>
<dbReference type="HAMAP" id="MF_00161">
    <property type="entry name" value="LspA"/>
    <property type="match status" value="1"/>
</dbReference>
<dbReference type="Pfam" id="PF01252">
    <property type="entry name" value="Peptidase_A8"/>
    <property type="match status" value="1"/>
</dbReference>
<keyword evidence="11" id="KW-0449">Lipoprotein</keyword>
<evidence type="ECO:0000256" key="2">
    <source>
        <dbReference type="ARBA" id="ARBA00022475"/>
    </source>
</evidence>
<name>A0ABM8IAJ0_9BACE</name>
<keyword evidence="12" id="KW-1185">Reference proteome</keyword>
<feature type="transmembrane region" description="Helical" evidence="9">
    <location>
        <begin position="176"/>
        <end position="201"/>
    </location>
</feature>
<feature type="active site" evidence="9">
    <location>
        <position position="153"/>
    </location>
</feature>
<evidence type="ECO:0000256" key="6">
    <source>
        <dbReference type="ARBA" id="ARBA00022801"/>
    </source>
</evidence>
<evidence type="ECO:0000313" key="12">
    <source>
        <dbReference type="Proteomes" id="UP001496674"/>
    </source>
</evidence>
<evidence type="ECO:0000256" key="1">
    <source>
        <dbReference type="ARBA" id="ARBA00006139"/>
    </source>
</evidence>
<evidence type="ECO:0000313" key="11">
    <source>
        <dbReference type="EMBL" id="BEG98547.1"/>
    </source>
</evidence>
<evidence type="ECO:0000256" key="8">
    <source>
        <dbReference type="ARBA" id="ARBA00023136"/>
    </source>
</evidence>
<keyword evidence="5 9" id="KW-0064">Aspartyl protease</keyword>
<comment type="catalytic activity">
    <reaction evidence="9">
        <text>Release of signal peptides from bacterial membrane prolipoproteins. Hydrolyzes -Xaa-Yaa-Zaa-|-(S,diacylglyceryl)Cys-, in which Xaa is hydrophobic (preferably Leu), and Yaa (Ala or Ser) and Zaa (Gly or Ala) have small, neutral side chains.</text>
        <dbReference type="EC" id="3.4.23.36"/>
    </reaction>
</comment>
<dbReference type="PANTHER" id="PTHR33695">
    <property type="entry name" value="LIPOPROTEIN SIGNAL PEPTIDASE"/>
    <property type="match status" value="1"/>
</dbReference>
<keyword evidence="7 9" id="KW-1133">Transmembrane helix</keyword>
<keyword evidence="6 9" id="KW-0378">Hydrolase</keyword>
<proteinExistence type="inferred from homology"/>
<evidence type="ECO:0000256" key="3">
    <source>
        <dbReference type="ARBA" id="ARBA00022670"/>
    </source>
</evidence>
<keyword evidence="8 9" id="KW-0472">Membrane</keyword>
<evidence type="ECO:0000256" key="9">
    <source>
        <dbReference type="HAMAP-Rule" id="MF_00161"/>
    </source>
</evidence>
<dbReference type="Proteomes" id="UP001496674">
    <property type="component" value="Chromosome"/>
</dbReference>
<dbReference type="PRINTS" id="PR00781">
    <property type="entry name" value="LIPOSIGPTASE"/>
</dbReference>
<keyword evidence="4 9" id="KW-0812">Transmembrane</keyword>
<sequence>MKLKISKGQISVIIVLSVLVIDQIIKILVKTGMYLHESIRVCGNWFYIYFTENNGMAFGMELFGKLFLTSFRIIAVTLIGYYIVKVVKKNYKTGYIVCLSMILAGALGNIIDSVFYGVFFSASVPELYVNSSLATFLPDGGGYSSLLHGKVVDMFYFPIIDTTWPSWVPFVGGNHFIFFSPIFNFADASISCGIIALLIFYNKYLNEGHSTKKEAIKNDEQQTK</sequence>
<dbReference type="NCBIfam" id="NF011369">
    <property type="entry name" value="PRK14788.1"/>
    <property type="match status" value="1"/>
</dbReference>
<dbReference type="EMBL" id="AP028055">
    <property type="protein sequence ID" value="BEG98547.1"/>
    <property type="molecule type" value="Genomic_DNA"/>
</dbReference>
<comment type="pathway">
    <text evidence="9">Protein modification; lipoprotein biosynthesis (signal peptide cleavage).</text>
</comment>
<reference evidence="11 12" key="1">
    <citation type="submission" date="2023-04" db="EMBL/GenBank/DDBJ databases">
        <title>Draft genome sequence of acteroides sedimenti strain YN3PY1.</title>
        <authorList>
            <person name="Yoshida N."/>
        </authorList>
    </citation>
    <scope>NUCLEOTIDE SEQUENCE [LARGE SCALE GENOMIC DNA]</scope>
    <source>
        <strain evidence="11 12">YN3PY1</strain>
    </source>
</reference>
<gene>
    <name evidence="9 11" type="primary">lspA</name>
    <name evidence="11" type="ORF">BSYN_08120</name>
</gene>
<dbReference type="RefSeq" id="WP_353333562.1">
    <property type="nucleotide sequence ID" value="NZ_AP028055.1"/>
</dbReference>
<organism evidence="11 12">
    <name type="scientific">Bacteroides sedimenti</name>
    <dbReference type="NCBI Taxonomy" id="2136147"/>
    <lineage>
        <taxon>Bacteria</taxon>
        <taxon>Pseudomonadati</taxon>
        <taxon>Bacteroidota</taxon>
        <taxon>Bacteroidia</taxon>
        <taxon>Bacteroidales</taxon>
        <taxon>Bacteroidaceae</taxon>
        <taxon>Bacteroides</taxon>
    </lineage>
</organism>
<feature type="transmembrane region" description="Helical" evidence="9">
    <location>
        <begin position="12"/>
        <end position="29"/>
    </location>
</feature>
<protein>
    <recommendedName>
        <fullName evidence="9">Lipoprotein signal peptidase</fullName>
        <ecNumber evidence="9">3.4.23.36</ecNumber>
    </recommendedName>
    <alternativeName>
        <fullName evidence="9">Prolipoprotein signal peptidase</fullName>
    </alternativeName>
    <alternativeName>
        <fullName evidence="9">Signal peptidase II</fullName>
        <shortName evidence="9">SPase II</shortName>
    </alternativeName>
</protein>
<dbReference type="InterPro" id="IPR001872">
    <property type="entry name" value="Peptidase_A8"/>
</dbReference>
<evidence type="ECO:0000256" key="5">
    <source>
        <dbReference type="ARBA" id="ARBA00022750"/>
    </source>
</evidence>
<dbReference type="PANTHER" id="PTHR33695:SF1">
    <property type="entry name" value="LIPOPROTEIN SIGNAL PEPTIDASE"/>
    <property type="match status" value="1"/>
</dbReference>
<dbReference type="EC" id="3.4.23.36" evidence="9"/>